<dbReference type="GO" id="GO:0020037">
    <property type="term" value="F:heme binding"/>
    <property type="evidence" value="ECO:0007669"/>
    <property type="project" value="InterPro"/>
</dbReference>
<protein>
    <submittedName>
        <fullName evidence="7">Cytochrome C</fullName>
    </submittedName>
</protein>
<dbReference type="AlphaFoldDB" id="A0A2W5KHK5"/>
<proteinExistence type="predicted"/>
<dbReference type="GO" id="GO:0046872">
    <property type="term" value="F:metal ion binding"/>
    <property type="evidence" value="ECO:0007669"/>
    <property type="project" value="UniProtKB-KW"/>
</dbReference>
<evidence type="ECO:0000259" key="6">
    <source>
        <dbReference type="PROSITE" id="PS51007"/>
    </source>
</evidence>
<gene>
    <name evidence="7" type="ORF">DI564_07245</name>
</gene>
<dbReference type="EMBL" id="QFPO01000005">
    <property type="protein sequence ID" value="PZQ16421.1"/>
    <property type="molecule type" value="Genomic_DNA"/>
</dbReference>
<dbReference type="SUPFAM" id="SSF46626">
    <property type="entry name" value="Cytochrome c"/>
    <property type="match status" value="1"/>
</dbReference>
<dbReference type="Proteomes" id="UP000249046">
    <property type="component" value="Unassembled WGS sequence"/>
</dbReference>
<evidence type="ECO:0000256" key="3">
    <source>
        <dbReference type="ARBA" id="ARBA00023004"/>
    </source>
</evidence>
<keyword evidence="5" id="KW-0732">Signal</keyword>
<evidence type="ECO:0000256" key="2">
    <source>
        <dbReference type="ARBA" id="ARBA00022723"/>
    </source>
</evidence>
<feature type="domain" description="Cytochrome c" evidence="6">
    <location>
        <begin position="24"/>
        <end position="127"/>
    </location>
</feature>
<evidence type="ECO:0000256" key="1">
    <source>
        <dbReference type="ARBA" id="ARBA00022617"/>
    </source>
</evidence>
<keyword evidence="2 4" id="KW-0479">Metal-binding</keyword>
<dbReference type="PROSITE" id="PS51007">
    <property type="entry name" value="CYTC"/>
    <property type="match status" value="1"/>
</dbReference>
<accession>A0A2W5KHK5</accession>
<keyword evidence="3 4" id="KW-0408">Iron</keyword>
<reference evidence="7 8" key="1">
    <citation type="submission" date="2017-08" db="EMBL/GenBank/DDBJ databases">
        <title>Infants hospitalized years apart are colonized by the same room-sourced microbial strains.</title>
        <authorList>
            <person name="Brooks B."/>
            <person name="Olm M.R."/>
            <person name="Firek B.A."/>
            <person name="Baker R."/>
            <person name="Thomas B.C."/>
            <person name="Morowitz M.J."/>
            <person name="Banfield J.F."/>
        </authorList>
    </citation>
    <scope>NUCLEOTIDE SEQUENCE [LARGE SCALE GENOMIC DNA]</scope>
    <source>
        <strain evidence="7">S2_005_003_R2_42</strain>
    </source>
</reference>
<evidence type="ECO:0000313" key="8">
    <source>
        <dbReference type="Proteomes" id="UP000249046"/>
    </source>
</evidence>
<feature type="chain" id="PRO_5015865611" evidence="5">
    <location>
        <begin position="19"/>
        <end position="158"/>
    </location>
</feature>
<evidence type="ECO:0000256" key="4">
    <source>
        <dbReference type="PROSITE-ProRule" id="PRU00433"/>
    </source>
</evidence>
<dbReference type="InterPro" id="IPR009056">
    <property type="entry name" value="Cyt_c-like_dom"/>
</dbReference>
<organism evidence="7 8">
    <name type="scientific">Rhodanobacter denitrificans</name>
    <dbReference type="NCBI Taxonomy" id="666685"/>
    <lineage>
        <taxon>Bacteria</taxon>
        <taxon>Pseudomonadati</taxon>
        <taxon>Pseudomonadota</taxon>
        <taxon>Gammaproteobacteria</taxon>
        <taxon>Lysobacterales</taxon>
        <taxon>Rhodanobacteraceae</taxon>
        <taxon>Rhodanobacter</taxon>
    </lineage>
</organism>
<dbReference type="GO" id="GO:0009055">
    <property type="term" value="F:electron transfer activity"/>
    <property type="evidence" value="ECO:0007669"/>
    <property type="project" value="InterPro"/>
</dbReference>
<sequence>MIRRLPALLLLTALPALAAPPDAALVERGRYLAQIAGCHDCHSPGFAASAGKSAPDQWFTGDRLGFSGPWGTTYPSNLRRAIGLKTLPDWKTYARTAVLRPPMPYWALNAMTDADLEALWHYTRALGPAGEAAPAALPPGTEAPLPVFRLVLPAAATP</sequence>
<keyword evidence="1 4" id="KW-0349">Heme</keyword>
<evidence type="ECO:0000256" key="5">
    <source>
        <dbReference type="SAM" id="SignalP"/>
    </source>
</evidence>
<dbReference type="InterPro" id="IPR036909">
    <property type="entry name" value="Cyt_c-like_dom_sf"/>
</dbReference>
<name>A0A2W5KHK5_9GAMM</name>
<feature type="signal peptide" evidence="5">
    <location>
        <begin position="1"/>
        <end position="18"/>
    </location>
</feature>
<evidence type="ECO:0000313" key="7">
    <source>
        <dbReference type="EMBL" id="PZQ16421.1"/>
    </source>
</evidence>
<comment type="caution">
    <text evidence="7">The sequence shown here is derived from an EMBL/GenBank/DDBJ whole genome shotgun (WGS) entry which is preliminary data.</text>
</comment>
<dbReference type="Gene3D" id="1.10.760.10">
    <property type="entry name" value="Cytochrome c-like domain"/>
    <property type="match status" value="1"/>
</dbReference>